<name>A0A1I4RS66_9GAMM</name>
<gene>
    <name evidence="2" type="ORF">SAMN04487963_2916</name>
</gene>
<protein>
    <submittedName>
        <fullName evidence="2">Uncharacterized protein</fullName>
    </submittedName>
</protein>
<evidence type="ECO:0000313" key="3">
    <source>
        <dbReference type="Proteomes" id="UP000198519"/>
    </source>
</evidence>
<accession>A0A1I4RS66</accession>
<dbReference type="STRING" id="488535.SAMN04487963_2916"/>
<reference evidence="3" key="1">
    <citation type="submission" date="2016-10" db="EMBL/GenBank/DDBJ databases">
        <authorList>
            <person name="Varghese N."/>
            <person name="Submissions S."/>
        </authorList>
    </citation>
    <scope>NUCLEOTIDE SEQUENCE [LARGE SCALE GENOMIC DNA]</scope>
    <source>
        <strain evidence="3">CGMCC 1.7061</strain>
    </source>
</reference>
<organism evidence="2 3">
    <name type="scientific">Marinobacter zhejiangensis</name>
    <dbReference type="NCBI Taxonomy" id="488535"/>
    <lineage>
        <taxon>Bacteria</taxon>
        <taxon>Pseudomonadati</taxon>
        <taxon>Pseudomonadota</taxon>
        <taxon>Gammaproteobacteria</taxon>
        <taxon>Pseudomonadales</taxon>
        <taxon>Marinobacteraceae</taxon>
        <taxon>Marinobacter</taxon>
    </lineage>
</organism>
<proteinExistence type="predicted"/>
<dbReference type="Proteomes" id="UP000198519">
    <property type="component" value="Unassembled WGS sequence"/>
</dbReference>
<sequence length="187" mass="20099">MKKSGLICSVVAASLFSVSSMALAQQEDAPAQPTAEQIAQEVQGNTRFIAQNALSKAKSLLEYYGDFAPFGLALFPNGDIKYVWAVRPGEEVENLNAPLVLNTVRTALGTQAQAGRILGSAVVYKYQATGDAEEPQINIELEYLGGFSQVLATRYTETDEGYQYSEGVFGSFNPIVFAENNAGVEAN</sequence>
<feature type="chain" id="PRO_5011607143" evidence="1">
    <location>
        <begin position="25"/>
        <end position="187"/>
    </location>
</feature>
<keyword evidence="1" id="KW-0732">Signal</keyword>
<dbReference type="AlphaFoldDB" id="A0A1I4RS66"/>
<dbReference type="RefSeq" id="WP_092023893.1">
    <property type="nucleotide sequence ID" value="NZ_FOUE01000004.1"/>
</dbReference>
<evidence type="ECO:0000313" key="2">
    <source>
        <dbReference type="EMBL" id="SFM55026.1"/>
    </source>
</evidence>
<keyword evidence="3" id="KW-1185">Reference proteome</keyword>
<evidence type="ECO:0000256" key="1">
    <source>
        <dbReference type="SAM" id="SignalP"/>
    </source>
</evidence>
<feature type="signal peptide" evidence="1">
    <location>
        <begin position="1"/>
        <end position="24"/>
    </location>
</feature>
<dbReference type="OrthoDB" id="6368372at2"/>
<dbReference type="EMBL" id="FOUE01000004">
    <property type="protein sequence ID" value="SFM55026.1"/>
    <property type="molecule type" value="Genomic_DNA"/>
</dbReference>